<sequence>MSLLQGLGAPRSIFLLCLLIPVQAAVLKNITLPLPPNTTNHGTPGLLCTPTKWTDVAAFYLFNYIAHAATVLLLPGERPLDYVASVIGSLLFPALGLYRGIEAILSGAVFGRRGENSDLRKAAKSGALCMLVRSPEWRPRDGDSIGPAIVKHGRIEADDSGRRASSPTDDAHLITYEFPWIFHKFGRPVYVHRQIIHGTYTIPDGYQFLLVPPTAHFQDSSSYPTTTEIASGYNIVKALVAMAQTGYAFLTLYRARGDQIEQFGFAAFGLTVAPYAVMSTVNLLGNCCRPDYTCLYMVETSIMDEARARGGLFKGTVGRVHEEEKAVLCLDSSINAESVRDVHFAVDSSGSISAVLDKAASAMVDNEKYTPGYTASATSCTYHLNPIPLDSNYTGTQQSTIFFIPSANTLRCTSTPHLEVSQTPAITDISLQRSSCLWTWIWSHHHWSVTLSPRAAPRWRYAKYLLTVTISLVPILINAIMSHFNHGTVPAHDSGTWKVYAMQWVTFGVALGTWFVIEQEGKDSTPSSKRYLGPAGRVLVYVVSANPAIGGLIVVGQMLNRYGVCSWVGG</sequence>
<name>A0A9P4QVL8_9PLEO</name>
<accession>A0A9P4QVL8</accession>
<evidence type="ECO:0000256" key="2">
    <source>
        <dbReference type="SAM" id="SignalP"/>
    </source>
</evidence>
<evidence type="ECO:0000256" key="1">
    <source>
        <dbReference type="SAM" id="Phobius"/>
    </source>
</evidence>
<dbReference type="Proteomes" id="UP000799444">
    <property type="component" value="Unassembled WGS sequence"/>
</dbReference>
<feature type="transmembrane region" description="Helical" evidence="1">
    <location>
        <begin position="538"/>
        <end position="559"/>
    </location>
</feature>
<keyword evidence="1" id="KW-0472">Membrane</keyword>
<keyword evidence="4" id="KW-1185">Reference proteome</keyword>
<keyword evidence="1" id="KW-1133">Transmembrane helix</keyword>
<dbReference type="OrthoDB" id="5406607at2759"/>
<reference evidence="3" key="1">
    <citation type="journal article" date="2020" name="Stud. Mycol.">
        <title>101 Dothideomycetes genomes: a test case for predicting lifestyles and emergence of pathogens.</title>
        <authorList>
            <person name="Haridas S."/>
            <person name="Albert R."/>
            <person name="Binder M."/>
            <person name="Bloem J."/>
            <person name="Labutti K."/>
            <person name="Salamov A."/>
            <person name="Andreopoulos B."/>
            <person name="Baker S."/>
            <person name="Barry K."/>
            <person name="Bills G."/>
            <person name="Bluhm B."/>
            <person name="Cannon C."/>
            <person name="Castanera R."/>
            <person name="Culley D."/>
            <person name="Daum C."/>
            <person name="Ezra D."/>
            <person name="Gonzalez J."/>
            <person name="Henrissat B."/>
            <person name="Kuo A."/>
            <person name="Liang C."/>
            <person name="Lipzen A."/>
            <person name="Lutzoni F."/>
            <person name="Magnuson J."/>
            <person name="Mondo S."/>
            <person name="Nolan M."/>
            <person name="Ohm R."/>
            <person name="Pangilinan J."/>
            <person name="Park H.-J."/>
            <person name="Ramirez L."/>
            <person name="Alfaro M."/>
            <person name="Sun H."/>
            <person name="Tritt A."/>
            <person name="Yoshinaga Y."/>
            <person name="Zwiers L.-H."/>
            <person name="Turgeon B."/>
            <person name="Goodwin S."/>
            <person name="Spatafora J."/>
            <person name="Crous P."/>
            <person name="Grigoriev I."/>
        </authorList>
    </citation>
    <scope>NUCLEOTIDE SEQUENCE</scope>
    <source>
        <strain evidence="3">CBS 125425</strain>
    </source>
</reference>
<dbReference type="EMBL" id="ML996144">
    <property type="protein sequence ID" value="KAF2734733.1"/>
    <property type="molecule type" value="Genomic_DNA"/>
</dbReference>
<keyword evidence="2" id="KW-0732">Signal</keyword>
<feature type="transmembrane region" description="Helical" evidence="1">
    <location>
        <begin position="461"/>
        <end position="481"/>
    </location>
</feature>
<comment type="caution">
    <text evidence="3">The sequence shown here is derived from an EMBL/GenBank/DDBJ whole genome shotgun (WGS) entry which is preliminary data.</text>
</comment>
<organism evidence="3 4">
    <name type="scientific">Polyplosphaeria fusca</name>
    <dbReference type="NCBI Taxonomy" id="682080"/>
    <lineage>
        <taxon>Eukaryota</taxon>
        <taxon>Fungi</taxon>
        <taxon>Dikarya</taxon>
        <taxon>Ascomycota</taxon>
        <taxon>Pezizomycotina</taxon>
        <taxon>Dothideomycetes</taxon>
        <taxon>Pleosporomycetidae</taxon>
        <taxon>Pleosporales</taxon>
        <taxon>Tetraplosphaeriaceae</taxon>
        <taxon>Polyplosphaeria</taxon>
    </lineage>
</organism>
<feature type="chain" id="PRO_5040511960" description="Integral membrane protein" evidence="2">
    <location>
        <begin position="25"/>
        <end position="570"/>
    </location>
</feature>
<proteinExistence type="predicted"/>
<keyword evidence="1" id="KW-0812">Transmembrane</keyword>
<evidence type="ECO:0008006" key="5">
    <source>
        <dbReference type="Google" id="ProtNLM"/>
    </source>
</evidence>
<evidence type="ECO:0000313" key="4">
    <source>
        <dbReference type="Proteomes" id="UP000799444"/>
    </source>
</evidence>
<dbReference type="AlphaFoldDB" id="A0A9P4QVL8"/>
<gene>
    <name evidence="3" type="ORF">EJ04DRAFT_576703</name>
</gene>
<protein>
    <recommendedName>
        <fullName evidence="5">Integral membrane protein</fullName>
    </recommendedName>
</protein>
<evidence type="ECO:0000313" key="3">
    <source>
        <dbReference type="EMBL" id="KAF2734733.1"/>
    </source>
</evidence>
<feature type="signal peptide" evidence="2">
    <location>
        <begin position="1"/>
        <end position="24"/>
    </location>
</feature>
<feature type="transmembrane region" description="Helical" evidence="1">
    <location>
        <begin position="501"/>
        <end position="517"/>
    </location>
</feature>